<sequence>MFFAIIIARVLQYEVCVELCQKRQMEVQCKIKKMQTYFNEICIEQKMLMEKHQELCANEDEAYQHLMSSCQYFNEHNYIYTKRIFINTIY</sequence>
<gene>
    <name evidence="1" type="ORF">DW839_28165</name>
</gene>
<protein>
    <submittedName>
        <fullName evidence="1">Uncharacterized protein</fullName>
    </submittedName>
</protein>
<dbReference type="Proteomes" id="UP000283975">
    <property type="component" value="Unassembled WGS sequence"/>
</dbReference>
<dbReference type="AlphaFoldDB" id="A0A414AJN2"/>
<organism evidence="1 2">
    <name type="scientific">Enterocloster bolteae</name>
    <dbReference type="NCBI Taxonomy" id="208479"/>
    <lineage>
        <taxon>Bacteria</taxon>
        <taxon>Bacillati</taxon>
        <taxon>Bacillota</taxon>
        <taxon>Clostridia</taxon>
        <taxon>Lachnospirales</taxon>
        <taxon>Lachnospiraceae</taxon>
        <taxon>Enterocloster</taxon>
    </lineage>
</organism>
<proteinExistence type="predicted"/>
<dbReference type="EMBL" id="QSHZ01000045">
    <property type="protein sequence ID" value="RHC48993.1"/>
    <property type="molecule type" value="Genomic_DNA"/>
</dbReference>
<comment type="caution">
    <text evidence="1">The sequence shown here is derived from an EMBL/GenBank/DDBJ whole genome shotgun (WGS) entry which is preliminary data.</text>
</comment>
<evidence type="ECO:0000313" key="1">
    <source>
        <dbReference type="EMBL" id="RHC48993.1"/>
    </source>
</evidence>
<evidence type="ECO:0000313" key="2">
    <source>
        <dbReference type="Proteomes" id="UP000283975"/>
    </source>
</evidence>
<reference evidence="1 2" key="1">
    <citation type="submission" date="2018-08" db="EMBL/GenBank/DDBJ databases">
        <title>A genome reference for cultivated species of the human gut microbiota.</title>
        <authorList>
            <person name="Zou Y."/>
            <person name="Xue W."/>
            <person name="Luo G."/>
        </authorList>
    </citation>
    <scope>NUCLEOTIDE SEQUENCE [LARGE SCALE GENOMIC DNA]</scope>
    <source>
        <strain evidence="1 2">AM35-14</strain>
    </source>
</reference>
<accession>A0A414AJN2</accession>
<name>A0A414AJN2_9FIRM</name>